<dbReference type="RefSeq" id="WP_048514574.1">
    <property type="nucleotide sequence ID" value="NZ_FUXD01000030.1"/>
</dbReference>
<dbReference type="SUPFAM" id="SSF48600">
    <property type="entry name" value="Chorismate mutase II"/>
    <property type="match status" value="1"/>
</dbReference>
<evidence type="ECO:0000313" key="4">
    <source>
        <dbReference type="EMBL" id="KMO86235.1"/>
    </source>
</evidence>
<dbReference type="InterPro" id="IPR036263">
    <property type="entry name" value="Chorismate_II_sf"/>
</dbReference>
<dbReference type="GO" id="GO:0046417">
    <property type="term" value="P:chorismate metabolic process"/>
    <property type="evidence" value="ECO:0007669"/>
    <property type="project" value="InterPro"/>
</dbReference>
<protein>
    <submittedName>
        <fullName evidence="4">Chorismate mutase</fullName>
    </submittedName>
</protein>
<dbReference type="InterPro" id="IPR011279">
    <property type="entry name" value="Chorismate_mutase_GmP"/>
</dbReference>
<dbReference type="OrthoDB" id="9802281at2"/>
<proteinExistence type="predicted"/>
<dbReference type="SMART" id="SM00830">
    <property type="entry name" value="CM_2"/>
    <property type="match status" value="1"/>
</dbReference>
<dbReference type="Gene3D" id="1.20.59.10">
    <property type="entry name" value="Chorismate mutase"/>
    <property type="match status" value="1"/>
</dbReference>
<dbReference type="PANTHER" id="PTHR38041:SF1">
    <property type="entry name" value="CHORISMATE MUTASE"/>
    <property type="match status" value="1"/>
</dbReference>
<dbReference type="EMBL" id="LEKT01000029">
    <property type="protein sequence ID" value="KMO86235.1"/>
    <property type="molecule type" value="Genomic_DNA"/>
</dbReference>
<evidence type="ECO:0000259" key="3">
    <source>
        <dbReference type="PROSITE" id="PS51168"/>
    </source>
</evidence>
<dbReference type="InParanoid" id="A0A0J6WRW8"/>
<evidence type="ECO:0000313" key="5">
    <source>
        <dbReference type="Proteomes" id="UP000036503"/>
    </source>
</evidence>
<dbReference type="GO" id="GO:0009697">
    <property type="term" value="P:salicylic acid biosynthetic process"/>
    <property type="evidence" value="ECO:0007669"/>
    <property type="project" value="TreeGrafter"/>
</dbReference>
<feature type="domain" description="Chorismate mutase" evidence="3">
    <location>
        <begin position="1"/>
        <end position="87"/>
    </location>
</feature>
<keyword evidence="2" id="KW-0175">Coiled coil</keyword>
<dbReference type="GO" id="GO:0004106">
    <property type="term" value="F:chorismate mutase activity"/>
    <property type="evidence" value="ECO:0007669"/>
    <property type="project" value="InterPro"/>
</dbReference>
<dbReference type="NCBIfam" id="TIGR01805">
    <property type="entry name" value="CM_mono_grmpos"/>
    <property type="match status" value="1"/>
</dbReference>
<comment type="caution">
    <text evidence="4">The sequence shown here is derived from an EMBL/GenBank/DDBJ whole genome shotgun (WGS) entry which is preliminary data.</text>
</comment>
<sequence>MELEECRREIDKLDRELTDILERRMKLVAQVAEYKKIHHMEIYDPRREQQVLDKIAGLAGHKALAPYLRNIYQCIMDESKNYEREHMDR</sequence>
<dbReference type="InterPro" id="IPR002701">
    <property type="entry name" value="CM_II_prokaryot"/>
</dbReference>
<accession>A0A0J6WRW8</accession>
<evidence type="ECO:0000256" key="1">
    <source>
        <dbReference type="ARBA" id="ARBA00023235"/>
    </source>
</evidence>
<dbReference type="STRING" id="39029.BSR42_05155"/>
<name>A0A0J6WRW8_9FIRM</name>
<evidence type="ECO:0000256" key="2">
    <source>
        <dbReference type="SAM" id="Coils"/>
    </source>
</evidence>
<dbReference type="PATRIC" id="fig|1122219.3.peg.1584"/>
<dbReference type="PANTHER" id="PTHR38041">
    <property type="entry name" value="CHORISMATE MUTASE"/>
    <property type="match status" value="1"/>
</dbReference>
<dbReference type="Proteomes" id="UP000036503">
    <property type="component" value="Unassembled WGS sequence"/>
</dbReference>
<keyword evidence="5" id="KW-1185">Reference proteome</keyword>
<dbReference type="Pfam" id="PF01817">
    <property type="entry name" value="CM_2"/>
    <property type="match status" value="1"/>
</dbReference>
<dbReference type="InterPro" id="IPR051331">
    <property type="entry name" value="Chorismate_mutase-related"/>
</dbReference>
<feature type="coiled-coil region" evidence="2">
    <location>
        <begin position="3"/>
        <end position="30"/>
    </location>
</feature>
<keyword evidence="1" id="KW-0413">Isomerase</keyword>
<reference evidence="4 5" key="1">
    <citation type="submission" date="2015-06" db="EMBL/GenBank/DDBJ databases">
        <title>Draft genome sequence of beer spoilage bacterium Megasphaera cerevisiae type strain 20462.</title>
        <authorList>
            <person name="Kutumbaka K."/>
            <person name="Pasmowitz J."/>
            <person name="Mategko J."/>
            <person name="Reyes D."/>
            <person name="Friedrich A."/>
            <person name="Han S."/>
            <person name="Martens-Habbena W."/>
            <person name="Neal-McKinney J."/>
            <person name="Janagama H.K."/>
            <person name="Nadala C."/>
            <person name="Samadpour M."/>
        </authorList>
    </citation>
    <scope>NUCLEOTIDE SEQUENCE [LARGE SCALE GENOMIC DNA]</scope>
    <source>
        <strain evidence="4 5">DSM 20462</strain>
    </source>
</reference>
<organism evidence="4 5">
    <name type="scientific">Megasphaera cerevisiae DSM 20462</name>
    <dbReference type="NCBI Taxonomy" id="1122219"/>
    <lineage>
        <taxon>Bacteria</taxon>
        <taxon>Bacillati</taxon>
        <taxon>Bacillota</taxon>
        <taxon>Negativicutes</taxon>
        <taxon>Veillonellales</taxon>
        <taxon>Veillonellaceae</taxon>
        <taxon>Megasphaera</taxon>
    </lineage>
</organism>
<dbReference type="AlphaFoldDB" id="A0A0J6WRW8"/>
<dbReference type="InterPro" id="IPR036979">
    <property type="entry name" value="CM_dom_sf"/>
</dbReference>
<gene>
    <name evidence="4" type="ORF">AB840_09355</name>
</gene>
<dbReference type="PROSITE" id="PS51168">
    <property type="entry name" value="CHORISMATE_MUT_2"/>
    <property type="match status" value="1"/>
</dbReference>